<dbReference type="HAMAP" id="MF_00969">
    <property type="entry name" value="TRCF"/>
    <property type="match status" value="1"/>
</dbReference>
<comment type="subcellular location">
    <subcellularLocation>
        <location evidence="1 13">Cytoplasm</location>
    </subcellularLocation>
</comment>
<evidence type="ECO:0000256" key="3">
    <source>
        <dbReference type="ARBA" id="ARBA00022741"/>
    </source>
</evidence>
<dbReference type="InterPro" id="IPR036101">
    <property type="entry name" value="CarD-like/TRCF_RID_sf"/>
</dbReference>
<dbReference type="PROSITE" id="PS51194">
    <property type="entry name" value="HELICASE_CTER"/>
    <property type="match status" value="1"/>
</dbReference>
<keyword evidence="8 13" id="KW-0238">DNA-binding</keyword>
<dbReference type="InterPro" id="IPR041471">
    <property type="entry name" value="UvrB_inter"/>
</dbReference>
<dbReference type="InterPro" id="IPR004576">
    <property type="entry name" value="Mfd"/>
</dbReference>
<evidence type="ECO:0000256" key="7">
    <source>
        <dbReference type="ARBA" id="ARBA00022840"/>
    </source>
</evidence>
<dbReference type="InterPro" id="IPR047112">
    <property type="entry name" value="RecG/Mfd"/>
</dbReference>
<dbReference type="Gene3D" id="3.90.1150.50">
    <property type="entry name" value="Transcription-repair-coupling factor, D7 domain"/>
    <property type="match status" value="1"/>
</dbReference>
<dbReference type="PANTHER" id="PTHR47964">
    <property type="entry name" value="ATP-DEPENDENT DNA HELICASE HOMOLOG RECG, CHLOROPLASTIC"/>
    <property type="match status" value="1"/>
</dbReference>
<dbReference type="EMBL" id="FRAC01000011">
    <property type="protein sequence ID" value="SHK41314.1"/>
    <property type="molecule type" value="Genomic_DNA"/>
</dbReference>
<dbReference type="SUPFAM" id="SSF141259">
    <property type="entry name" value="CarD-like"/>
    <property type="match status" value="1"/>
</dbReference>
<evidence type="ECO:0000313" key="17">
    <source>
        <dbReference type="Proteomes" id="UP000184386"/>
    </source>
</evidence>
<dbReference type="Gene3D" id="3.40.50.11180">
    <property type="match status" value="1"/>
</dbReference>
<gene>
    <name evidence="13" type="primary">mfd</name>
    <name evidence="16" type="ORF">SAMN02745136_02460</name>
</gene>
<dbReference type="Pfam" id="PF02559">
    <property type="entry name" value="CarD_TRCF_RID"/>
    <property type="match status" value="1"/>
</dbReference>
<evidence type="ECO:0000256" key="12">
    <source>
        <dbReference type="ARBA" id="ARBA00070128"/>
    </source>
</evidence>
<evidence type="ECO:0000256" key="11">
    <source>
        <dbReference type="ARBA" id="ARBA00061399"/>
    </source>
</evidence>
<evidence type="ECO:0000256" key="8">
    <source>
        <dbReference type="ARBA" id="ARBA00023125"/>
    </source>
</evidence>
<protein>
    <recommendedName>
        <fullName evidence="12 13">Transcription-repair-coupling factor</fullName>
        <shortName evidence="13">TRCF</shortName>
        <ecNumber evidence="13">3.6.4.-</ecNumber>
    </recommendedName>
</protein>
<keyword evidence="3 13" id="KW-0547">Nucleotide-binding</keyword>
<dbReference type="CDD" id="cd17991">
    <property type="entry name" value="DEXHc_TRCF"/>
    <property type="match status" value="1"/>
</dbReference>
<dbReference type="AlphaFoldDB" id="A0A1M6S961"/>
<dbReference type="SMART" id="SM00490">
    <property type="entry name" value="HELICc"/>
    <property type="match status" value="1"/>
</dbReference>
<dbReference type="Gene3D" id="3.40.50.300">
    <property type="entry name" value="P-loop containing nucleotide triphosphate hydrolases"/>
    <property type="match status" value="2"/>
</dbReference>
<dbReference type="GO" id="GO:0005524">
    <property type="term" value="F:ATP binding"/>
    <property type="evidence" value="ECO:0007669"/>
    <property type="project" value="UniProtKB-UniRule"/>
</dbReference>
<evidence type="ECO:0000256" key="4">
    <source>
        <dbReference type="ARBA" id="ARBA00022763"/>
    </source>
</evidence>
<dbReference type="GO" id="GO:0006355">
    <property type="term" value="P:regulation of DNA-templated transcription"/>
    <property type="evidence" value="ECO:0007669"/>
    <property type="project" value="UniProtKB-UniRule"/>
</dbReference>
<name>A0A1M6S961_9FIRM</name>
<keyword evidence="9 13" id="KW-0234">DNA repair</keyword>
<keyword evidence="17" id="KW-1185">Reference proteome</keyword>
<organism evidence="16 17">
    <name type="scientific">Anaerocolumna jejuensis DSM 15929</name>
    <dbReference type="NCBI Taxonomy" id="1121322"/>
    <lineage>
        <taxon>Bacteria</taxon>
        <taxon>Bacillati</taxon>
        <taxon>Bacillota</taxon>
        <taxon>Clostridia</taxon>
        <taxon>Lachnospirales</taxon>
        <taxon>Lachnospiraceae</taxon>
        <taxon>Anaerocolumna</taxon>
    </lineage>
</organism>
<dbReference type="InterPro" id="IPR003711">
    <property type="entry name" value="CarD-like/TRCF_RID"/>
</dbReference>
<evidence type="ECO:0000259" key="15">
    <source>
        <dbReference type="PROSITE" id="PS51194"/>
    </source>
</evidence>
<feature type="domain" description="Helicase C-terminal" evidence="15">
    <location>
        <begin position="811"/>
        <end position="977"/>
    </location>
</feature>
<dbReference type="GO" id="GO:0005737">
    <property type="term" value="C:cytoplasm"/>
    <property type="evidence" value="ECO:0007669"/>
    <property type="project" value="UniProtKB-SubCell"/>
</dbReference>
<dbReference type="PROSITE" id="PS51192">
    <property type="entry name" value="HELICASE_ATP_BIND_1"/>
    <property type="match status" value="1"/>
</dbReference>
<accession>A0A1M6S961</accession>
<dbReference type="SUPFAM" id="SSF143517">
    <property type="entry name" value="TRCF domain-like"/>
    <property type="match status" value="1"/>
</dbReference>
<keyword evidence="7 13" id="KW-0067">ATP-binding</keyword>
<dbReference type="Pfam" id="PF00270">
    <property type="entry name" value="DEAD"/>
    <property type="match status" value="1"/>
</dbReference>
<dbReference type="NCBIfam" id="TIGR00580">
    <property type="entry name" value="mfd"/>
    <property type="match status" value="1"/>
</dbReference>
<dbReference type="RefSeq" id="WP_073276244.1">
    <property type="nucleotide sequence ID" value="NZ_FRAC01000011.1"/>
</dbReference>
<dbReference type="FunFam" id="3.40.50.300:FF:000546">
    <property type="entry name" value="Transcription-repair-coupling factor"/>
    <property type="match status" value="1"/>
</dbReference>
<evidence type="ECO:0000256" key="2">
    <source>
        <dbReference type="ARBA" id="ARBA00022490"/>
    </source>
</evidence>
<dbReference type="Gene3D" id="3.30.2060.10">
    <property type="entry name" value="Penicillin-binding protein 1b domain"/>
    <property type="match status" value="1"/>
</dbReference>
<dbReference type="Pfam" id="PF17757">
    <property type="entry name" value="UvrB_inter"/>
    <property type="match status" value="1"/>
</dbReference>
<comment type="similarity">
    <text evidence="11 13">In the C-terminal section; belongs to the helicase family. RecG subfamily.</text>
</comment>
<evidence type="ECO:0000313" key="16">
    <source>
        <dbReference type="EMBL" id="SHK41314.1"/>
    </source>
</evidence>
<dbReference type="SMART" id="SM00487">
    <property type="entry name" value="DEXDc"/>
    <property type="match status" value="1"/>
</dbReference>
<comment type="function">
    <text evidence="13">Couples transcription and DNA repair by recognizing RNA polymerase (RNAP) stalled at DNA lesions. Mediates ATP-dependent release of RNAP and its truncated transcript from the DNA, and recruitment of nucleotide excision repair machinery to the damaged site.</text>
</comment>
<dbReference type="InterPro" id="IPR027417">
    <property type="entry name" value="P-loop_NTPase"/>
</dbReference>
<feature type="domain" description="Helicase ATP-binding" evidence="14">
    <location>
        <begin position="641"/>
        <end position="802"/>
    </location>
</feature>
<keyword evidence="4 13" id="KW-0227">DNA damage</keyword>
<keyword evidence="6" id="KW-0347">Helicase</keyword>
<keyword evidence="5 13" id="KW-0378">Hydrolase</keyword>
<dbReference type="STRING" id="1121322.SAMN02745136_02460"/>
<proteinExistence type="inferred from homology"/>
<evidence type="ECO:0000256" key="13">
    <source>
        <dbReference type="HAMAP-Rule" id="MF_00969"/>
    </source>
</evidence>
<evidence type="ECO:0000259" key="14">
    <source>
        <dbReference type="PROSITE" id="PS51192"/>
    </source>
</evidence>
<dbReference type="InterPro" id="IPR001650">
    <property type="entry name" value="Helicase_C-like"/>
</dbReference>
<dbReference type="Gene3D" id="2.40.10.170">
    <property type="match status" value="1"/>
</dbReference>
<comment type="similarity">
    <text evidence="10 13">In the N-terminal section; belongs to the UvrB family.</text>
</comment>
<dbReference type="Pfam" id="PF03461">
    <property type="entry name" value="TRCF"/>
    <property type="match status" value="1"/>
</dbReference>
<dbReference type="SUPFAM" id="SSF52540">
    <property type="entry name" value="P-loop containing nucleoside triphosphate hydrolases"/>
    <property type="match status" value="4"/>
</dbReference>
<sequence length="1179" mass="135008">MKTFINPLRELKEFNEIKDSLKLKNTPVQITGCIDSQKCHLIYGLGEEYSQKLIITYNDLKAKEICEDYKLYDKNVFYYPGKDIIFYSADIHGNAIVRERLKILKKLLSKEPVTVVTTIDGGMDRILPLHFLQKNIIRLKEGEACDLSKLQSSLIHLGYERGAQVEGPGEFAVRGGILDIFPPAEECPYRIEFWGDEIDSIRSFDVESQRSIERHEELTVFSAAEIVLSDERLAAGLKKLEEEKKSYVQKLREQRKTEEAFRIQSIIDEFKENIESFQGSVGIDSYIRYFYEETVSFFEYFTREDSLIFLDEPGRVQERGEAVETEFREGMIGRIEKGYILPGQSDAVYGYKELLAGLSQKSLLLLSTMDTRLSNFAVKNKWDMTVRSVNPYNNNFDILVQDLLKWKKSGYRVLLLSPSRTRARRLSEDLREHELNAFYSEDLDRVIQKGEIMVAGGNLHKGFEYPLINLVVISESDIFGAEKKKKKKIREYDGNKIQSFADLNIGDYVVHENHGLGIYRGIEKIEVDKVIKDYIKIEYGGGGVLYILATGLDVIQKYAGADAGKHKLNKLNSVEWKNTKTKVKSAVKEIAKELVELYATRQQKEGYAFSTDTVWQNEFEEMFPYEETDDQLRAIEDTKKDMESNKIMDRLVCGDVGYGKTEIAIRAAFKAVADGRQVVVLVPTTILAQQHYNTFVQRMMDFPVSIDMLSRFKTPAQQKSVIERAKKGNLDILIGTHRVLSKDIQFKNLGLLIVDEEQRFGVTHKEKIKQIKGDVDVLTLTATPIPRTLHMSLIGIRDMSVLNEPPVDRMPIQTFVLEHNEEIIREAIHRELARDGQVYYVYNRVNGIDEVAAKIANLVPEANVSFAHGQMSERELERIMFSFINGEIDVLVSTTIIETGLDISNVNTMIIDDADRLGLSQLYQLRGRVGRSNRTAFAFLMYRRDKMLKEIAEKRLQAIKEFTELGSGFKIAMRDLEIRGAGNLLGAQQSGHMEAVGYDLYCKMLNDAVKAMKGQISEEETFETTVDMDVDAYIPATYIKNEFQKLDVYKRIADIETEEEFLDMQEELVDRFGDMPSSVNNLLNIAHIKSICHSVYITSLIYKGDEIKMVMYPKAKLSVERIPELIKKHESCLKLVPETNPYFLYTMKKVPGKGKMDALTVFEMIKKLLEDVKVLLETV</sequence>
<evidence type="ECO:0000256" key="10">
    <source>
        <dbReference type="ARBA" id="ARBA00061104"/>
    </source>
</evidence>
<dbReference type="InterPro" id="IPR011545">
    <property type="entry name" value="DEAD/DEAH_box_helicase_dom"/>
</dbReference>
<dbReference type="InterPro" id="IPR037235">
    <property type="entry name" value="TRCF-like_C_D7"/>
</dbReference>
<reference evidence="16 17" key="1">
    <citation type="submission" date="2016-11" db="EMBL/GenBank/DDBJ databases">
        <authorList>
            <person name="Jaros S."/>
            <person name="Januszkiewicz K."/>
            <person name="Wedrychowicz H."/>
        </authorList>
    </citation>
    <scope>NUCLEOTIDE SEQUENCE [LARGE SCALE GENOMIC DNA]</scope>
    <source>
        <strain evidence="16 17">DSM 15929</strain>
    </source>
</reference>
<dbReference type="InterPro" id="IPR005118">
    <property type="entry name" value="TRCF_C"/>
</dbReference>
<evidence type="ECO:0000256" key="6">
    <source>
        <dbReference type="ARBA" id="ARBA00022806"/>
    </source>
</evidence>
<evidence type="ECO:0000256" key="9">
    <source>
        <dbReference type="ARBA" id="ARBA00023204"/>
    </source>
</evidence>
<dbReference type="OrthoDB" id="9804325at2"/>
<dbReference type="EC" id="3.6.4.-" evidence="13"/>
<dbReference type="GO" id="GO:0003678">
    <property type="term" value="F:DNA helicase activity"/>
    <property type="evidence" value="ECO:0007669"/>
    <property type="project" value="TreeGrafter"/>
</dbReference>
<dbReference type="GO" id="GO:0016787">
    <property type="term" value="F:hydrolase activity"/>
    <property type="evidence" value="ECO:0007669"/>
    <property type="project" value="UniProtKB-KW"/>
</dbReference>
<dbReference type="InterPro" id="IPR014001">
    <property type="entry name" value="Helicase_ATP-bd"/>
</dbReference>
<dbReference type="SMART" id="SM00982">
    <property type="entry name" value="TRCF"/>
    <property type="match status" value="1"/>
</dbReference>
<dbReference type="PANTHER" id="PTHR47964:SF1">
    <property type="entry name" value="ATP-DEPENDENT DNA HELICASE HOMOLOG RECG, CHLOROPLASTIC"/>
    <property type="match status" value="1"/>
</dbReference>
<dbReference type="SMART" id="SM01058">
    <property type="entry name" value="CarD_TRCF"/>
    <property type="match status" value="1"/>
</dbReference>
<evidence type="ECO:0000256" key="5">
    <source>
        <dbReference type="ARBA" id="ARBA00022801"/>
    </source>
</evidence>
<keyword evidence="2 13" id="KW-0963">Cytoplasm</keyword>
<dbReference type="Pfam" id="PF00271">
    <property type="entry name" value="Helicase_C"/>
    <property type="match status" value="1"/>
</dbReference>
<evidence type="ECO:0000256" key="1">
    <source>
        <dbReference type="ARBA" id="ARBA00004496"/>
    </source>
</evidence>
<dbReference type="Proteomes" id="UP000184386">
    <property type="component" value="Unassembled WGS sequence"/>
</dbReference>
<dbReference type="GO" id="GO:0000716">
    <property type="term" value="P:transcription-coupled nucleotide-excision repair, DNA damage recognition"/>
    <property type="evidence" value="ECO:0007669"/>
    <property type="project" value="UniProtKB-UniRule"/>
</dbReference>
<dbReference type="GO" id="GO:0003684">
    <property type="term" value="F:damaged DNA binding"/>
    <property type="evidence" value="ECO:0007669"/>
    <property type="project" value="InterPro"/>
</dbReference>